<feature type="region of interest" description="Disordered" evidence="1">
    <location>
        <begin position="169"/>
        <end position="203"/>
    </location>
</feature>
<dbReference type="OrthoDB" id="67700at2759"/>
<dbReference type="EMBL" id="OOIL02002122">
    <property type="protein sequence ID" value="VFQ80421.1"/>
    <property type="molecule type" value="Genomic_DNA"/>
</dbReference>
<dbReference type="CDD" id="cd04051">
    <property type="entry name" value="C2_SRC2_like"/>
    <property type="match status" value="1"/>
</dbReference>
<dbReference type="InterPro" id="IPR000008">
    <property type="entry name" value="C2_dom"/>
</dbReference>
<feature type="domain" description="C2" evidence="2">
    <location>
        <begin position="1"/>
        <end position="119"/>
    </location>
</feature>
<gene>
    <name evidence="3" type="ORF">CCAM_LOCUS22197</name>
</gene>
<reference evidence="3 4" key="1">
    <citation type="submission" date="2018-04" db="EMBL/GenBank/DDBJ databases">
        <authorList>
            <person name="Vogel A."/>
        </authorList>
    </citation>
    <scope>NUCLEOTIDE SEQUENCE [LARGE SCALE GENOMIC DNA]</scope>
</reference>
<dbReference type="PANTHER" id="PTHR32246">
    <property type="entry name" value="INGRESSION PROTEIN FIC1"/>
    <property type="match status" value="1"/>
</dbReference>
<evidence type="ECO:0000259" key="2">
    <source>
        <dbReference type="PROSITE" id="PS50004"/>
    </source>
</evidence>
<evidence type="ECO:0000313" key="3">
    <source>
        <dbReference type="EMBL" id="VFQ80421.1"/>
    </source>
</evidence>
<dbReference type="PANTHER" id="PTHR32246:SF68">
    <property type="entry name" value="OS01G0853800 PROTEIN"/>
    <property type="match status" value="1"/>
</dbReference>
<accession>A0A484LV64</accession>
<dbReference type="Pfam" id="PF00168">
    <property type="entry name" value="C2"/>
    <property type="match status" value="1"/>
</dbReference>
<dbReference type="AlphaFoldDB" id="A0A484LV64"/>
<keyword evidence="4" id="KW-1185">Reference proteome</keyword>
<dbReference type="SMART" id="SM00239">
    <property type="entry name" value="C2"/>
    <property type="match status" value="1"/>
</dbReference>
<proteinExistence type="predicted"/>
<dbReference type="Gene3D" id="2.60.40.150">
    <property type="entry name" value="C2 domain"/>
    <property type="match status" value="1"/>
</dbReference>
<dbReference type="GO" id="GO:0006952">
    <property type="term" value="P:defense response"/>
    <property type="evidence" value="ECO:0007669"/>
    <property type="project" value="InterPro"/>
</dbReference>
<feature type="region of interest" description="Disordered" evidence="1">
    <location>
        <begin position="221"/>
        <end position="247"/>
    </location>
</feature>
<dbReference type="InterPro" id="IPR035892">
    <property type="entry name" value="C2_domain_sf"/>
</dbReference>
<name>A0A484LV64_9ASTE</name>
<feature type="compositionally biased region" description="Pro residues" evidence="1">
    <location>
        <begin position="186"/>
        <end position="196"/>
    </location>
</feature>
<dbReference type="PROSITE" id="PS50004">
    <property type="entry name" value="C2"/>
    <property type="match status" value="1"/>
</dbReference>
<evidence type="ECO:0000256" key="1">
    <source>
        <dbReference type="SAM" id="MobiDB-lite"/>
    </source>
</evidence>
<dbReference type="Proteomes" id="UP000595140">
    <property type="component" value="Unassembled WGS sequence"/>
</dbReference>
<dbReference type="InterPro" id="IPR044750">
    <property type="entry name" value="C2_SRC2/BAP"/>
</dbReference>
<protein>
    <recommendedName>
        <fullName evidence="2">C2 domain-containing protein</fullName>
    </recommendedName>
</protein>
<feature type="compositionally biased region" description="Polar residues" evidence="1">
    <location>
        <begin position="172"/>
        <end position="181"/>
    </location>
</feature>
<evidence type="ECO:0000313" key="4">
    <source>
        <dbReference type="Proteomes" id="UP000595140"/>
    </source>
</evidence>
<feature type="region of interest" description="Disordered" evidence="1">
    <location>
        <begin position="285"/>
        <end position="307"/>
    </location>
</feature>
<organism evidence="3 4">
    <name type="scientific">Cuscuta campestris</name>
    <dbReference type="NCBI Taxonomy" id="132261"/>
    <lineage>
        <taxon>Eukaryota</taxon>
        <taxon>Viridiplantae</taxon>
        <taxon>Streptophyta</taxon>
        <taxon>Embryophyta</taxon>
        <taxon>Tracheophyta</taxon>
        <taxon>Spermatophyta</taxon>
        <taxon>Magnoliopsida</taxon>
        <taxon>eudicotyledons</taxon>
        <taxon>Gunneridae</taxon>
        <taxon>Pentapetalae</taxon>
        <taxon>asterids</taxon>
        <taxon>lamiids</taxon>
        <taxon>Solanales</taxon>
        <taxon>Convolvulaceae</taxon>
        <taxon>Cuscuteae</taxon>
        <taxon>Cuscuta</taxon>
        <taxon>Cuscuta subgen. Grammica</taxon>
        <taxon>Cuscuta sect. Cleistogrammica</taxon>
    </lineage>
</organism>
<dbReference type="SUPFAM" id="SSF49562">
    <property type="entry name" value="C2 domain (Calcium/lipid-binding domain, CaLB)"/>
    <property type="match status" value="1"/>
</dbReference>
<sequence length="307" mass="34033">MAAAAPSSRPTSKPYDADVTIVSAKHLKNVNWRSGDLKPYASFWINGGRRFSTKSDDYGSTRPVWNERFVVPLTLPPQESVLTLEILHSKPSETAKPLVGTLKLLLKDVTDSDDATKLRNFELRLPSGRPQGKIRLKLAILERPTPTPQISSPPISSYYFPQFSDPRDYSPFNPTSYNSPQHYSTPSPPTPLPNPHPYQYSGHSDPYSNYYNTYYSHPPYPPPPRPFMDRQSGYARPGPSAPVDYAPSYENTRGGKLGVGTGLAVGAVAGALGGMTLEEGLKYEEEKKLRESGVSPRDSFSDYRGDY</sequence>